<evidence type="ECO:0000313" key="1">
    <source>
        <dbReference type="EMBL" id="WXB05065.1"/>
    </source>
</evidence>
<dbReference type="Proteomes" id="UP001374803">
    <property type="component" value="Chromosome"/>
</dbReference>
<protein>
    <recommendedName>
        <fullName evidence="3">Fimbrillin family protein</fullName>
    </recommendedName>
</protein>
<dbReference type="PROSITE" id="PS51257">
    <property type="entry name" value="PROKAR_LIPOPROTEIN"/>
    <property type="match status" value="1"/>
</dbReference>
<dbReference type="RefSeq" id="WP_394834707.1">
    <property type="nucleotide sequence ID" value="NZ_CP089929.1"/>
</dbReference>
<sequence>MKIHSFIGWGMGIVGIFGIAACSSSDDGDRKAQTPLVTDDEERDAVIDFVTYGSQLNVGYSAAAWFMRGRAYGPGRRETQVKEGDCTVTRWEYVDREDPEHPPVFVSAGEIALSGGKIPPNSGMRHSDGSYHPYYYPYFHGTDLLWTGGEDVRIAAAGSPNGVGPFEASLKAPSHISLTTPSWDEGATIDRSKDLEVAWTRSGAASGTIEVSLGAWAEKHRSGVDVLCAYPASRDAVVVPASVLQALPAGTSGSILIEAAERQTITASSWKVNLRLRTGPAQTNGRHTSGPVTFL</sequence>
<proteinExistence type="predicted"/>
<evidence type="ECO:0008006" key="3">
    <source>
        <dbReference type="Google" id="ProtNLM"/>
    </source>
</evidence>
<accession>A0ABZ2L3Z0</accession>
<reference evidence="1" key="1">
    <citation type="submission" date="2021-12" db="EMBL/GenBank/DDBJ databases">
        <title>Discovery of the Pendulisporaceae a myxobacterial family with distinct sporulation behavior and unique specialized metabolism.</title>
        <authorList>
            <person name="Garcia R."/>
            <person name="Popoff A."/>
            <person name="Bader C.D."/>
            <person name="Loehr J."/>
            <person name="Walesch S."/>
            <person name="Walt C."/>
            <person name="Boldt J."/>
            <person name="Bunk B."/>
            <person name="Haeckl F.J.F.P.J."/>
            <person name="Gunesch A.P."/>
            <person name="Birkelbach J."/>
            <person name="Nuebel U."/>
            <person name="Pietschmann T."/>
            <person name="Bach T."/>
            <person name="Mueller R."/>
        </authorList>
    </citation>
    <scope>NUCLEOTIDE SEQUENCE</scope>
    <source>
        <strain evidence="1">MSr11367</strain>
    </source>
</reference>
<dbReference type="EMBL" id="CP089983">
    <property type="protein sequence ID" value="WXB05065.1"/>
    <property type="molecule type" value="Genomic_DNA"/>
</dbReference>
<organism evidence="1 2">
    <name type="scientific">Pendulispora rubella</name>
    <dbReference type="NCBI Taxonomy" id="2741070"/>
    <lineage>
        <taxon>Bacteria</taxon>
        <taxon>Pseudomonadati</taxon>
        <taxon>Myxococcota</taxon>
        <taxon>Myxococcia</taxon>
        <taxon>Myxococcales</taxon>
        <taxon>Sorangiineae</taxon>
        <taxon>Pendulisporaceae</taxon>
        <taxon>Pendulispora</taxon>
    </lineage>
</organism>
<name>A0ABZ2L3Z0_9BACT</name>
<evidence type="ECO:0000313" key="2">
    <source>
        <dbReference type="Proteomes" id="UP001374803"/>
    </source>
</evidence>
<gene>
    <name evidence="1" type="ORF">LVJ94_50255</name>
</gene>
<keyword evidence="2" id="KW-1185">Reference proteome</keyword>